<dbReference type="Proteomes" id="UP001274830">
    <property type="component" value="Unassembled WGS sequence"/>
</dbReference>
<comment type="caution">
    <text evidence="1">The sequence shown here is derived from an EMBL/GenBank/DDBJ whole genome shotgun (WGS) entry which is preliminary data.</text>
</comment>
<gene>
    <name evidence="1" type="ORF">LTR78_005200</name>
</gene>
<accession>A0AAE0WNA7</accession>
<name>A0AAE0WNA7_9PEZI</name>
<reference evidence="1" key="1">
    <citation type="submission" date="2023-07" db="EMBL/GenBank/DDBJ databases">
        <title>Black Yeasts Isolated from many extreme environments.</title>
        <authorList>
            <person name="Coleine C."/>
            <person name="Stajich J.E."/>
            <person name="Selbmann L."/>
        </authorList>
    </citation>
    <scope>NUCLEOTIDE SEQUENCE</scope>
    <source>
        <strain evidence="1">CCFEE 5485</strain>
    </source>
</reference>
<sequence>MSKRELSTSVFQINALYESACTGFKAETELMKSLEPIGWDVQLAATEILECMEAICETIAGAAQSVEWLQQLPPIA</sequence>
<protein>
    <submittedName>
        <fullName evidence="1">Uncharacterized protein</fullName>
    </submittedName>
</protein>
<dbReference type="EMBL" id="JAUTXT010000017">
    <property type="protein sequence ID" value="KAK3674856.1"/>
    <property type="molecule type" value="Genomic_DNA"/>
</dbReference>
<organism evidence="1 2">
    <name type="scientific">Recurvomyces mirabilis</name>
    <dbReference type="NCBI Taxonomy" id="574656"/>
    <lineage>
        <taxon>Eukaryota</taxon>
        <taxon>Fungi</taxon>
        <taxon>Dikarya</taxon>
        <taxon>Ascomycota</taxon>
        <taxon>Pezizomycotina</taxon>
        <taxon>Dothideomycetes</taxon>
        <taxon>Dothideomycetidae</taxon>
        <taxon>Mycosphaerellales</taxon>
        <taxon>Teratosphaeriaceae</taxon>
        <taxon>Recurvomyces</taxon>
    </lineage>
</organism>
<keyword evidence="2" id="KW-1185">Reference proteome</keyword>
<evidence type="ECO:0000313" key="1">
    <source>
        <dbReference type="EMBL" id="KAK3674856.1"/>
    </source>
</evidence>
<dbReference type="AlphaFoldDB" id="A0AAE0WNA7"/>
<evidence type="ECO:0000313" key="2">
    <source>
        <dbReference type="Proteomes" id="UP001274830"/>
    </source>
</evidence>
<proteinExistence type="predicted"/>